<accession>A0A7W7SYM5</accession>
<reference evidence="2 3" key="1">
    <citation type="submission" date="2020-08" db="EMBL/GenBank/DDBJ databases">
        <title>Sequencing the genomes of 1000 actinobacteria strains.</title>
        <authorList>
            <person name="Klenk H.-P."/>
        </authorList>
    </citation>
    <scope>NUCLEOTIDE SEQUENCE [LARGE SCALE GENOMIC DNA]</scope>
    <source>
        <strain evidence="2 3">DSM 45084</strain>
    </source>
</reference>
<comment type="caution">
    <text evidence="2">The sequence shown here is derived from an EMBL/GenBank/DDBJ whole genome shotgun (WGS) entry which is preliminary data.</text>
</comment>
<evidence type="ECO:0000313" key="3">
    <source>
        <dbReference type="Proteomes" id="UP000542674"/>
    </source>
</evidence>
<feature type="compositionally biased region" description="Basic and acidic residues" evidence="1">
    <location>
        <begin position="109"/>
        <end position="121"/>
    </location>
</feature>
<dbReference type="Proteomes" id="UP000542674">
    <property type="component" value="Unassembled WGS sequence"/>
</dbReference>
<gene>
    <name evidence="2" type="ORF">F4559_000624</name>
</gene>
<feature type="region of interest" description="Disordered" evidence="1">
    <location>
        <begin position="84"/>
        <end position="121"/>
    </location>
</feature>
<organism evidence="2 3">
    <name type="scientific">Saccharothrix violaceirubra</name>
    <dbReference type="NCBI Taxonomy" id="413306"/>
    <lineage>
        <taxon>Bacteria</taxon>
        <taxon>Bacillati</taxon>
        <taxon>Actinomycetota</taxon>
        <taxon>Actinomycetes</taxon>
        <taxon>Pseudonocardiales</taxon>
        <taxon>Pseudonocardiaceae</taxon>
        <taxon>Saccharothrix</taxon>
    </lineage>
</organism>
<dbReference type="RefSeq" id="WP_184666064.1">
    <property type="nucleotide sequence ID" value="NZ_BAABAI010000004.1"/>
</dbReference>
<protein>
    <submittedName>
        <fullName evidence="2">Uncharacterized protein</fullName>
    </submittedName>
</protein>
<sequence>MDETLRDAVLRRLAQLDQAVAHDEAESLVPLARTGINRLADGWRLLLSLHQPDPDGRCDSCQGVLRNRRWPCRVWTTAHRHLIGEGETHRERRRPLRNPFTRIPAQSRTEVDTKPRHSLPE</sequence>
<evidence type="ECO:0000256" key="1">
    <source>
        <dbReference type="SAM" id="MobiDB-lite"/>
    </source>
</evidence>
<keyword evidence="3" id="KW-1185">Reference proteome</keyword>
<proteinExistence type="predicted"/>
<dbReference type="AlphaFoldDB" id="A0A7W7SYM5"/>
<dbReference type="EMBL" id="JACHJS010000001">
    <property type="protein sequence ID" value="MBB4963265.1"/>
    <property type="molecule type" value="Genomic_DNA"/>
</dbReference>
<evidence type="ECO:0000313" key="2">
    <source>
        <dbReference type="EMBL" id="MBB4963265.1"/>
    </source>
</evidence>
<name>A0A7W7SYM5_9PSEU</name>